<dbReference type="EMBL" id="BK016212">
    <property type="protein sequence ID" value="DAG02606.1"/>
    <property type="molecule type" value="Genomic_DNA"/>
</dbReference>
<sequence>MAYYNAKGEPWRYKGAVDVGDCTTSAEVIEKAGLDWEVSKCELYAKMQVNIENDYDLDKVIQETKDKDAHLHGKDIFRNCPNAFATYRTDYNIPLGVVKGKYTPVQNKEAFTFFDDAIGSGKAIWQTAGSFGSGERIFVSAKLPNNILVKGDPVDNYLVFTNTHDGSSGVKILFTPIRVICRNTLTAAIRTSTNYVSFRHTASVHSNIQLAHEILGICDVRRKEIEQVYNMLAEIKVTDEDVMEFIGKNVLSPNEEEVLFETGHSYKELCYRNNAAYEDSGISMRKLNVLSATWDYYNRGVGQKEIMGTAWGAVNAITGYYSNVDNAKDEKRFDSLVFGDKSRKIQTAFAMAEEFN</sequence>
<reference evidence="1" key="1">
    <citation type="journal article" date="2021" name="Proc. Natl. Acad. Sci. U.S.A.">
        <title>A Catalog of Tens of Thousands of Viruses from Human Metagenomes Reveals Hidden Associations with Chronic Diseases.</title>
        <authorList>
            <person name="Tisza M.J."/>
            <person name="Buck C.B."/>
        </authorList>
    </citation>
    <scope>NUCLEOTIDE SEQUENCE</scope>
    <source>
        <strain evidence="1">CtUXy6</strain>
    </source>
</reference>
<evidence type="ECO:0000313" key="1">
    <source>
        <dbReference type="EMBL" id="DAG02606.1"/>
    </source>
</evidence>
<dbReference type="InterPro" id="IPR017686">
    <property type="entry name" value="Phg/plasmid-like_prot"/>
</dbReference>
<dbReference type="NCBIfam" id="TIGR03299">
    <property type="entry name" value="LGT_TIGR03299"/>
    <property type="match status" value="1"/>
</dbReference>
<evidence type="ECO:0008006" key="2">
    <source>
        <dbReference type="Google" id="ProtNLM"/>
    </source>
</evidence>
<proteinExistence type="predicted"/>
<dbReference type="InterPro" id="IPR026325">
    <property type="entry name" value="DUF932"/>
</dbReference>
<dbReference type="Pfam" id="PF06067">
    <property type="entry name" value="DUF932"/>
    <property type="match status" value="1"/>
</dbReference>
<accession>A0A8S5V7C3</accession>
<name>A0A8S5V7C3_9CAUD</name>
<protein>
    <recommendedName>
        <fullName evidence="2">DUF945 domain-containing protein</fullName>
    </recommendedName>
</protein>
<organism evidence="1">
    <name type="scientific">CrAss-like virus sp. ctUXy6</name>
    <dbReference type="NCBI Taxonomy" id="2825835"/>
    <lineage>
        <taxon>Viruses</taxon>
        <taxon>Duplodnaviria</taxon>
        <taxon>Heunggongvirae</taxon>
        <taxon>Uroviricota</taxon>
        <taxon>Caudoviricetes</taxon>
        <taxon>Crassvirales</taxon>
    </lineage>
</organism>